<comment type="caution">
    <text evidence="5">The sequence shown here is derived from an EMBL/GenBank/DDBJ whole genome shotgun (WGS) entry which is preliminary data.</text>
</comment>
<dbReference type="InterPro" id="IPR025734">
    <property type="entry name" value="EspG"/>
</dbReference>
<proteinExistence type="inferred from homology"/>
<protein>
    <submittedName>
        <fullName evidence="5">EspG family protein</fullName>
    </submittedName>
</protein>
<evidence type="ECO:0000256" key="4">
    <source>
        <dbReference type="ARBA" id="ARBA00023186"/>
    </source>
</evidence>
<keyword evidence="6" id="KW-1185">Reference proteome</keyword>
<sequence length="100" mass="11191">MSPRGRITLPAIAVDVIQTRLRATLPAALKTVGFGSTEDERRMLHQRAWQELEARGLVRHGDLDPFLEDAFQILARPPLAVWALLQTDRENCIDGNSSTK</sequence>
<dbReference type="EMBL" id="AUBJ02000001">
    <property type="protein sequence ID" value="MCP2329788.1"/>
    <property type="molecule type" value="Genomic_DNA"/>
</dbReference>
<name>A0ABT1JC99_ACTCY</name>
<reference evidence="5 6" key="2">
    <citation type="submission" date="2022-06" db="EMBL/GenBank/DDBJ databases">
        <title>Genomic Encyclopedia of Type Strains, Phase I: the one thousand microbial genomes (KMG-I) project.</title>
        <authorList>
            <person name="Kyrpides N."/>
        </authorList>
    </citation>
    <scope>NUCLEOTIDE SEQUENCE [LARGE SCALE GENOMIC DNA]</scope>
    <source>
        <strain evidence="5 6">DSM 43889</strain>
    </source>
</reference>
<reference evidence="5 6" key="1">
    <citation type="submission" date="2013-07" db="EMBL/GenBank/DDBJ databases">
        <authorList>
            <consortium name="DOE Joint Genome Institute"/>
            <person name="Reeve W."/>
            <person name="Huntemann M."/>
            <person name="Han J."/>
            <person name="Chen A."/>
            <person name="Kyrpides N."/>
            <person name="Mavromatis K."/>
            <person name="Markowitz V."/>
            <person name="Palaniappan K."/>
            <person name="Ivanova N."/>
            <person name="Schaumberg A."/>
            <person name="Pati A."/>
            <person name="Liolios K."/>
            <person name="Nordberg H.P."/>
            <person name="Cantor M.N."/>
            <person name="Hua S.X."/>
            <person name="Woyke T."/>
        </authorList>
    </citation>
    <scope>NUCLEOTIDE SEQUENCE [LARGE SCALE GENOMIC DNA]</scope>
    <source>
        <strain evidence="5 6">DSM 43889</strain>
    </source>
</reference>
<keyword evidence="3" id="KW-0963">Cytoplasm</keyword>
<comment type="subcellular location">
    <subcellularLocation>
        <location evidence="1">Cytoplasm</location>
    </subcellularLocation>
</comment>
<gene>
    <name evidence="5" type="ORF">G443_000058</name>
</gene>
<evidence type="ECO:0000313" key="6">
    <source>
        <dbReference type="Proteomes" id="UP000791080"/>
    </source>
</evidence>
<accession>A0ABT1JC99</accession>
<dbReference type="Proteomes" id="UP000791080">
    <property type="component" value="Unassembled WGS sequence"/>
</dbReference>
<evidence type="ECO:0000313" key="5">
    <source>
        <dbReference type="EMBL" id="MCP2329788.1"/>
    </source>
</evidence>
<keyword evidence="4" id="KW-0143">Chaperone</keyword>
<comment type="similarity">
    <text evidence="2">Belongs to the EspG family.</text>
</comment>
<evidence type="ECO:0000256" key="3">
    <source>
        <dbReference type="ARBA" id="ARBA00022490"/>
    </source>
</evidence>
<dbReference type="Pfam" id="PF14011">
    <property type="entry name" value="ESX-1_EspG"/>
    <property type="match status" value="1"/>
</dbReference>
<evidence type="ECO:0000256" key="1">
    <source>
        <dbReference type="ARBA" id="ARBA00004496"/>
    </source>
</evidence>
<organism evidence="5 6">
    <name type="scientific">Actinoalloteichus caeruleus DSM 43889</name>
    <dbReference type="NCBI Taxonomy" id="1120930"/>
    <lineage>
        <taxon>Bacteria</taxon>
        <taxon>Bacillati</taxon>
        <taxon>Actinomycetota</taxon>
        <taxon>Actinomycetes</taxon>
        <taxon>Pseudonocardiales</taxon>
        <taxon>Pseudonocardiaceae</taxon>
        <taxon>Actinoalloteichus</taxon>
        <taxon>Actinoalloteichus cyanogriseus</taxon>
    </lineage>
</organism>
<evidence type="ECO:0000256" key="2">
    <source>
        <dbReference type="ARBA" id="ARBA00006411"/>
    </source>
</evidence>